<organism>
    <name type="scientific">Culex quinquefasciatus</name>
    <name type="common">Southern house mosquito</name>
    <name type="synonym">Culex pungens</name>
    <dbReference type="NCBI Taxonomy" id="7176"/>
    <lineage>
        <taxon>Eukaryota</taxon>
        <taxon>Metazoa</taxon>
        <taxon>Ecdysozoa</taxon>
        <taxon>Arthropoda</taxon>
        <taxon>Hexapoda</taxon>
        <taxon>Insecta</taxon>
        <taxon>Pterygota</taxon>
        <taxon>Neoptera</taxon>
        <taxon>Endopterygota</taxon>
        <taxon>Diptera</taxon>
        <taxon>Nematocera</taxon>
        <taxon>Culicoidea</taxon>
        <taxon>Culicidae</taxon>
        <taxon>Culicinae</taxon>
        <taxon>Culicini</taxon>
        <taxon>Culex</taxon>
        <taxon>Culex</taxon>
    </lineage>
</organism>
<evidence type="ECO:0000313" key="1">
    <source>
        <dbReference type="EMBL" id="EDS38653.1"/>
    </source>
</evidence>
<dbReference type="HOGENOM" id="CLU_1596157_0_0_1"/>
<dbReference type="InParanoid" id="B0W828"/>
<protein>
    <submittedName>
        <fullName evidence="1">Uncharacterized protein</fullName>
    </submittedName>
</protein>
<gene>
    <name evidence="1" type="ORF">CpipJ_CPIJ002970</name>
</gene>
<name>B0W828_CULQU</name>
<dbReference type="VEuPathDB" id="VectorBase:CPIJ002970"/>
<dbReference type="KEGG" id="cqu:CpipJ_CPIJ002970"/>
<dbReference type="EMBL" id="DS231857">
    <property type="protein sequence ID" value="EDS38653.1"/>
    <property type="molecule type" value="Genomic_DNA"/>
</dbReference>
<dbReference type="AlphaFoldDB" id="B0W828"/>
<sequence>MADIQLSREVVLLPPGYRERNGVRQRSQAVQDRPCADPPMSFRGPWSPHPVRRTKMLETAPSTKMPSIAGWQATTRKPSFICTESNINYDCIIQNVRFNRNEANVVDVLDSLTTIRKQFPAGIDLTNRKMHNLFLRTIPKADVAKERVSSEIVRSTCRREPVSTVCI</sequence>
<proteinExistence type="predicted"/>
<reference evidence="1" key="1">
    <citation type="submission" date="2007-03" db="EMBL/GenBank/DDBJ databases">
        <title>Annotation of Culex pipiens quinquefasciatus.</title>
        <authorList>
            <consortium name="The Broad Institute Genome Sequencing Platform"/>
            <person name="Atkinson P.W."/>
            <person name="Hemingway J."/>
            <person name="Christensen B.M."/>
            <person name="Higgs S."/>
            <person name="Kodira C."/>
            <person name="Hannick L."/>
            <person name="Megy K."/>
            <person name="O'Leary S."/>
            <person name="Pearson M."/>
            <person name="Haas B.J."/>
            <person name="Mauceli E."/>
            <person name="Wortman J.R."/>
            <person name="Lee N.H."/>
            <person name="Guigo R."/>
            <person name="Stanke M."/>
            <person name="Alvarado L."/>
            <person name="Amedeo P."/>
            <person name="Antoine C.H."/>
            <person name="Arensburger P."/>
            <person name="Bidwell S.L."/>
            <person name="Crawford M."/>
            <person name="Camaro F."/>
            <person name="Devon K."/>
            <person name="Engels R."/>
            <person name="Hammond M."/>
            <person name="Howarth C."/>
            <person name="Koehrsen M."/>
            <person name="Lawson D."/>
            <person name="Montgomery P."/>
            <person name="Nene V."/>
            <person name="Nusbaum C."/>
            <person name="Puiu D."/>
            <person name="Romero-Severson J."/>
            <person name="Severson D.W."/>
            <person name="Shumway M."/>
            <person name="Sisk P."/>
            <person name="Stolte C."/>
            <person name="Zeng Q."/>
            <person name="Eisenstadt E."/>
            <person name="Fraser-Liggett C."/>
            <person name="Strausberg R."/>
            <person name="Galagan J."/>
            <person name="Birren B."/>
            <person name="Collins F.H."/>
        </authorList>
    </citation>
    <scope>NUCLEOTIDE SEQUENCE [LARGE SCALE GENOMIC DNA]</scope>
    <source>
        <strain evidence="1">JHB</strain>
    </source>
</reference>
<accession>B0W828</accession>